<dbReference type="Proteomes" id="UP000248079">
    <property type="component" value="Unassembled WGS sequence"/>
</dbReference>
<comment type="caution">
    <text evidence="2">The sequence shown here is derived from an EMBL/GenBank/DDBJ whole genome shotgun (WGS) entry which is preliminary data.</text>
</comment>
<accession>A0A2V4A3M4</accession>
<name>A0A2V4A3M4_9BACT</name>
<dbReference type="EMBL" id="QFLI01000001">
    <property type="protein sequence ID" value="PXY03192.1"/>
    <property type="molecule type" value="Genomic_DNA"/>
</dbReference>
<evidence type="ECO:0000313" key="3">
    <source>
        <dbReference type="Proteomes" id="UP000248079"/>
    </source>
</evidence>
<evidence type="ECO:0000256" key="1">
    <source>
        <dbReference type="SAM" id="MobiDB-lite"/>
    </source>
</evidence>
<dbReference type="AlphaFoldDB" id="A0A2V4A3M4"/>
<keyword evidence="3" id="KW-1185">Reference proteome</keyword>
<feature type="region of interest" description="Disordered" evidence="1">
    <location>
        <begin position="1"/>
        <end position="20"/>
    </location>
</feature>
<proteinExistence type="predicted"/>
<gene>
    <name evidence="2" type="ORF">DF185_03665</name>
</gene>
<evidence type="ECO:0000313" key="2">
    <source>
        <dbReference type="EMBL" id="PXY03192.1"/>
    </source>
</evidence>
<reference evidence="2 3" key="1">
    <citation type="submission" date="2018-05" db="EMBL/GenBank/DDBJ databases">
        <title>Marinifilum breve JC075T sp. nov., a marine bacterium isolated from Yongle Blue Hole in the South China Sea.</title>
        <authorList>
            <person name="Fu T."/>
        </authorList>
    </citation>
    <scope>NUCLEOTIDE SEQUENCE [LARGE SCALE GENOMIC DNA]</scope>
    <source>
        <strain evidence="2 3">JC075</strain>
    </source>
</reference>
<organism evidence="2 3">
    <name type="scientific">Marinifilum breve</name>
    <dbReference type="NCBI Taxonomy" id="2184082"/>
    <lineage>
        <taxon>Bacteria</taxon>
        <taxon>Pseudomonadati</taxon>
        <taxon>Bacteroidota</taxon>
        <taxon>Bacteroidia</taxon>
        <taxon>Marinilabiliales</taxon>
        <taxon>Marinifilaceae</taxon>
    </lineage>
</organism>
<protein>
    <submittedName>
        <fullName evidence="2">Uncharacterized protein</fullName>
    </submittedName>
</protein>
<sequence>MGTLYLLTHPKKQNTPTEDQKVLSENILGPAELLLEPTDFRNSFSELPLEPTELQNSFSEVPLCFFELPRRPMDLPNSFSELPLGIF</sequence>